<dbReference type="GO" id="GO:0050357">
    <property type="term" value="F:tropinesterase activity"/>
    <property type="evidence" value="ECO:0007669"/>
    <property type="project" value="UniProtKB-EC"/>
</dbReference>
<dbReference type="Pfam" id="PF00561">
    <property type="entry name" value="Abhydrolase_1"/>
    <property type="match status" value="1"/>
</dbReference>
<dbReference type="Proteomes" id="UP000231791">
    <property type="component" value="Plasmid pSA3239"/>
</dbReference>
<dbReference type="InterPro" id="IPR029058">
    <property type="entry name" value="AB_hydrolase_fold"/>
</dbReference>
<dbReference type="AlphaFoldDB" id="A0A2K8PT15"/>
<feature type="domain" description="AB hydrolase-1" evidence="1">
    <location>
        <begin position="27"/>
        <end position="249"/>
    </location>
</feature>
<dbReference type="InterPro" id="IPR050228">
    <property type="entry name" value="Carboxylesterase_BioH"/>
</dbReference>
<keyword evidence="2" id="KW-0378">Hydrolase</keyword>
<evidence type="ECO:0000259" key="1">
    <source>
        <dbReference type="Pfam" id="PF00561"/>
    </source>
</evidence>
<reference evidence="2 3" key="1">
    <citation type="submission" date="2017-11" db="EMBL/GenBank/DDBJ databases">
        <title>Complete genome sequence of Streptomyces lavendulae subsp. lavendulae CCM 3239 (formerly 'Streptomyces aureofaciens CCM 3239'), the producer of the angucycline-type antibiotic auricin.</title>
        <authorList>
            <person name="Busche T."/>
            <person name="Novakova R."/>
            <person name="Al'Dilaimi A."/>
            <person name="Homerova D."/>
            <person name="Feckova L."/>
            <person name="Rezuchova B."/>
            <person name="Mingyar E."/>
            <person name="Csolleiova D."/>
            <person name="Bekeova C."/>
            <person name="Winkler A."/>
            <person name="Sevcikova B."/>
            <person name="Kalinowski J."/>
            <person name="Kormanec J."/>
            <person name="Ruckert C."/>
        </authorList>
    </citation>
    <scope>NUCLEOTIDE SEQUENCE [LARGE SCALE GENOMIC DNA]</scope>
    <source>
        <strain evidence="2 3">CCM 3239</strain>
        <plasmid evidence="3">Plasmid psa3239</plasmid>
    </source>
</reference>
<dbReference type="PANTHER" id="PTHR43194">
    <property type="entry name" value="HYDROLASE ALPHA/BETA FOLD FAMILY"/>
    <property type="match status" value="1"/>
</dbReference>
<dbReference type="PANTHER" id="PTHR43194:SF2">
    <property type="entry name" value="PEROXISOMAL MEMBRANE PROTEIN LPX1"/>
    <property type="match status" value="1"/>
</dbReference>
<dbReference type="Gene3D" id="3.40.50.1820">
    <property type="entry name" value="alpha/beta hydrolase"/>
    <property type="match status" value="1"/>
</dbReference>
<protein>
    <submittedName>
        <fullName evidence="2">Tropinesterase</fullName>
        <ecNumber evidence="2">3.1.1.10</ecNumber>
    </submittedName>
</protein>
<evidence type="ECO:0000313" key="2">
    <source>
        <dbReference type="EMBL" id="ATZ29829.1"/>
    </source>
</evidence>
<dbReference type="EC" id="3.1.1.10" evidence="2"/>
<gene>
    <name evidence="2" type="ORF">SLAV_40335</name>
</gene>
<name>A0A2K8PT15_STRLA</name>
<keyword evidence="3" id="KW-1185">Reference proteome</keyword>
<keyword evidence="2" id="KW-0614">Plasmid</keyword>
<dbReference type="RefSeq" id="WP_031943724.1">
    <property type="nucleotide sequence ID" value="NC_024970.2"/>
</dbReference>
<dbReference type="InterPro" id="IPR000073">
    <property type="entry name" value="AB_hydrolase_1"/>
</dbReference>
<dbReference type="EMBL" id="CP024986">
    <property type="protein sequence ID" value="ATZ29829.1"/>
    <property type="molecule type" value="Genomic_DNA"/>
</dbReference>
<dbReference type="SUPFAM" id="SSF53474">
    <property type="entry name" value="alpha/beta-Hydrolases"/>
    <property type="match status" value="1"/>
</dbReference>
<sequence>MVTWTERIVIRDGVRLSCRDWGGSGSPVLLLHGLAGHAGEFDAVAAHLSARHRVVALDQRGHGASERRPADVSREAHVADVLAVAARLGLDRPVLVGQSLGGHTAMLTAAAHPDLVRGLVLVDAGPAAAAPDTPATIDEGLGSWPLPFPSLDAAREFLGSDAWAAGLERRHDGWYPRFDRDVMVAAITPVTTRPWWPEWQRVACPALVVLGERGIVPPAESAEMLRLAGPDTTLVSVPGSGHDVHLDRPEVLHPLLSGFLDALPRT</sequence>
<dbReference type="KEGG" id="slx:SLAV_40335"/>
<geneLocation type="plasmid" evidence="3">
    <name>psa3239</name>
</geneLocation>
<accession>A0A2K8PT15</accession>
<dbReference type="PRINTS" id="PR00111">
    <property type="entry name" value="ABHYDROLASE"/>
</dbReference>
<proteinExistence type="predicted"/>
<evidence type="ECO:0000313" key="3">
    <source>
        <dbReference type="Proteomes" id="UP000231791"/>
    </source>
</evidence>
<organism evidence="2 3">
    <name type="scientific">Streptomyces lavendulae subsp. lavendulae</name>
    <dbReference type="NCBI Taxonomy" id="58340"/>
    <lineage>
        <taxon>Bacteria</taxon>
        <taxon>Bacillati</taxon>
        <taxon>Actinomycetota</taxon>
        <taxon>Actinomycetes</taxon>
        <taxon>Kitasatosporales</taxon>
        <taxon>Streptomycetaceae</taxon>
        <taxon>Streptomyces</taxon>
    </lineage>
</organism>